<keyword evidence="6 8" id="KW-0472">Membrane</keyword>
<dbReference type="PROSITE" id="PS51257">
    <property type="entry name" value="PROKAR_LIPOPROTEIN"/>
    <property type="match status" value="1"/>
</dbReference>
<comment type="caution">
    <text evidence="9">The sequence shown here is derived from an EMBL/GenBank/DDBJ whole genome shotgun (WGS) entry which is preliminary data.</text>
</comment>
<dbReference type="EMBL" id="JAPVER010000020">
    <property type="protein sequence ID" value="MCZ3366402.1"/>
    <property type="molecule type" value="Genomic_DNA"/>
</dbReference>
<keyword evidence="11" id="KW-1185">Reference proteome</keyword>
<keyword evidence="9" id="KW-0645">Protease</keyword>
<evidence type="ECO:0000256" key="3">
    <source>
        <dbReference type="ARBA" id="ARBA00004613"/>
    </source>
</evidence>
<evidence type="ECO:0000256" key="6">
    <source>
        <dbReference type="ARBA" id="ARBA00023136"/>
    </source>
</evidence>
<organism evidence="9 11">
    <name type="scientific">Methanobacterium veterum</name>
    <dbReference type="NCBI Taxonomy" id="408577"/>
    <lineage>
        <taxon>Archaea</taxon>
        <taxon>Methanobacteriati</taxon>
        <taxon>Methanobacteriota</taxon>
        <taxon>Methanomada group</taxon>
        <taxon>Methanobacteria</taxon>
        <taxon>Methanobacteriales</taxon>
        <taxon>Methanobacteriaceae</taxon>
        <taxon>Methanobacterium</taxon>
    </lineage>
</organism>
<accession>A0A9E5DJM5</accession>
<dbReference type="EMBL" id="JAPVES010000029">
    <property type="protein sequence ID" value="MCZ3371910.1"/>
    <property type="molecule type" value="Genomic_DNA"/>
</dbReference>
<proteinExistence type="predicted"/>
<comment type="subcellular location">
    <subcellularLocation>
        <location evidence="1">Cell envelope</location>
    </subcellularLocation>
    <subcellularLocation>
        <location evidence="2">Cell outer membrane</location>
    </subcellularLocation>
    <subcellularLocation>
        <location evidence="3">Secreted</location>
    </subcellularLocation>
</comment>
<dbReference type="GO" id="GO:0005576">
    <property type="term" value="C:extracellular region"/>
    <property type="evidence" value="ECO:0007669"/>
    <property type="project" value="UniProtKB-SubCell"/>
</dbReference>
<evidence type="ECO:0000313" key="9">
    <source>
        <dbReference type="EMBL" id="MCZ3366402.1"/>
    </source>
</evidence>
<dbReference type="InterPro" id="IPR012334">
    <property type="entry name" value="Pectin_lyas_fold"/>
</dbReference>
<dbReference type="Gene3D" id="2.60.40.1120">
    <property type="entry name" value="Carboxypeptidase-like, regulatory domain"/>
    <property type="match status" value="1"/>
</dbReference>
<dbReference type="InterPro" id="IPR008969">
    <property type="entry name" value="CarboxyPept-like_regulatory"/>
</dbReference>
<dbReference type="Pfam" id="PF13620">
    <property type="entry name" value="CarboxypepD_reg"/>
    <property type="match status" value="1"/>
</dbReference>
<evidence type="ECO:0000256" key="7">
    <source>
        <dbReference type="ARBA" id="ARBA00023237"/>
    </source>
</evidence>
<dbReference type="InterPro" id="IPR003368">
    <property type="entry name" value="POMP_repeat"/>
</dbReference>
<dbReference type="SUPFAM" id="SSF49464">
    <property type="entry name" value="Carboxypeptidase regulatory domain-like"/>
    <property type="match status" value="1"/>
</dbReference>
<evidence type="ECO:0000256" key="1">
    <source>
        <dbReference type="ARBA" id="ARBA00004196"/>
    </source>
</evidence>
<dbReference type="InterPro" id="IPR011050">
    <property type="entry name" value="Pectin_lyase_fold/virulence"/>
</dbReference>
<keyword evidence="7" id="KW-0998">Cell outer membrane</keyword>
<reference evidence="9" key="1">
    <citation type="submission" date="2022-12" db="EMBL/GenBank/DDBJ databases">
        <title>Reclassification of two methanogenic archaea species isolated from the Kolyma lowland permafrost.</title>
        <authorList>
            <person name="Trubitsyn V.E."/>
            <person name="Rivkina E.M."/>
            <person name="Shcherbakova V.A."/>
        </authorList>
    </citation>
    <scope>NUCLEOTIDE SEQUENCE</scope>
    <source>
        <strain evidence="9">M2</strain>
        <strain evidence="10">MK4</strain>
    </source>
</reference>
<keyword evidence="4" id="KW-0964">Secreted</keyword>
<dbReference type="Proteomes" id="UP001074446">
    <property type="component" value="Unassembled WGS sequence"/>
</dbReference>
<keyword evidence="9" id="KW-0378">Hydrolase</keyword>
<keyword evidence="9" id="KW-0121">Carboxypeptidase</keyword>
<dbReference type="Pfam" id="PF02415">
    <property type="entry name" value="Chlam_PMP"/>
    <property type="match status" value="1"/>
</dbReference>
<dbReference type="Gene3D" id="2.160.20.10">
    <property type="entry name" value="Single-stranded right-handed beta-helix, Pectin lyase-like"/>
    <property type="match status" value="1"/>
</dbReference>
<dbReference type="GO" id="GO:0004180">
    <property type="term" value="F:carboxypeptidase activity"/>
    <property type="evidence" value="ECO:0007669"/>
    <property type="project" value="UniProtKB-KW"/>
</dbReference>
<gene>
    <name evidence="10" type="ORF">O3H35_04635</name>
    <name evidence="9" type="ORF">O3H54_10970</name>
</gene>
<name>A0A9E5DJM5_9EURY</name>
<protein>
    <submittedName>
        <fullName evidence="9">Carboxypeptidase regulatory-like domain-containing protein</fullName>
    </submittedName>
</protein>
<evidence type="ECO:0000313" key="11">
    <source>
        <dbReference type="Proteomes" id="UP001068021"/>
    </source>
</evidence>
<dbReference type="SUPFAM" id="SSF51126">
    <property type="entry name" value="Pectin lyase-like"/>
    <property type="match status" value="1"/>
</dbReference>
<keyword evidence="8" id="KW-1133">Transmembrane helix</keyword>
<dbReference type="AlphaFoldDB" id="A0A9E5DJM5"/>
<keyword evidence="5" id="KW-0732">Signal</keyword>
<evidence type="ECO:0000313" key="10">
    <source>
        <dbReference type="EMBL" id="MCZ3371910.1"/>
    </source>
</evidence>
<keyword evidence="8" id="KW-0812">Transmembrane</keyword>
<evidence type="ECO:0000256" key="4">
    <source>
        <dbReference type="ARBA" id="ARBA00022525"/>
    </source>
</evidence>
<evidence type="ECO:0000256" key="2">
    <source>
        <dbReference type="ARBA" id="ARBA00004442"/>
    </source>
</evidence>
<feature type="transmembrane region" description="Helical" evidence="8">
    <location>
        <begin position="512"/>
        <end position="529"/>
    </location>
</feature>
<evidence type="ECO:0000256" key="8">
    <source>
        <dbReference type="SAM" id="Phobius"/>
    </source>
</evidence>
<dbReference type="Proteomes" id="UP001068021">
    <property type="component" value="Unassembled WGS sequence"/>
</dbReference>
<evidence type="ECO:0000256" key="5">
    <source>
        <dbReference type="ARBA" id="ARBA00022729"/>
    </source>
</evidence>
<sequence length="532" mass="56167">MKRIQRQIILITITLLFIAITGCTVSAAAVNDNDTQLSVNTGTASVNTSVVISGNVKRCSNGDNFQGVTVTAFKNGVKLASTTTKADGTYTLNFQSADKVFTVTASYPGHKSASKTVTVNNKLVGTANFQLGMDSVYVSPIGSDTTGIGTLDNPYKTIQKGLDNANPGGTVYIANGTYTLSSFSISKDVHIVGAGQESTILNGCSFYIPASINFTVTNLTMKKDYYNIPSIFNSRGSCYIINCTFIGIERNRYPAIYNLGTCYIAGCTFIGNNASEYGDVMGGGAICNLDTITGLSGCTFTGNTAFIGGAIWNKGTIDYIIRCTFTGNSAINPRGTGAGGAICNQGTIDYMNGCTFTDNFVTGTRDSDGGAIANTYYWEKGYGGRINIVSGCTFMGNSATYGGAVFNNDRGSYINLRDCSFISNTASVGTEIYNMGTVAAEYNWWGSSSGPSSSQLYNVQVSKWLREPIGLGLGSPNHDSNGNESSNGTYNTVNAAGKTTETIGLQETGIPLNYLLMAVLMVLSGLVASKRK</sequence>
<dbReference type="RefSeq" id="WP_169740463.1">
    <property type="nucleotide sequence ID" value="NZ_JAPVER010000020.1"/>
</dbReference>